<organism evidence="5 6">
    <name type="scientific">Ramlibacter lithotrophicus</name>
    <dbReference type="NCBI Taxonomy" id="2606681"/>
    <lineage>
        <taxon>Bacteria</taxon>
        <taxon>Pseudomonadati</taxon>
        <taxon>Pseudomonadota</taxon>
        <taxon>Betaproteobacteria</taxon>
        <taxon>Burkholderiales</taxon>
        <taxon>Comamonadaceae</taxon>
        <taxon>Ramlibacter</taxon>
    </lineage>
</organism>
<evidence type="ECO:0000259" key="2">
    <source>
        <dbReference type="Pfam" id="PF03050"/>
    </source>
</evidence>
<gene>
    <name evidence="5" type="ORF">RAMLITH_23950</name>
</gene>
<evidence type="ECO:0000259" key="4">
    <source>
        <dbReference type="Pfam" id="PF13817"/>
    </source>
</evidence>
<feature type="domain" description="Transposase IS66 C-terminal" evidence="4">
    <location>
        <begin position="493"/>
        <end position="530"/>
    </location>
</feature>
<dbReference type="Proteomes" id="UP000521868">
    <property type="component" value="Unassembled WGS sequence"/>
</dbReference>
<feature type="compositionally biased region" description="Basic and acidic residues" evidence="1">
    <location>
        <begin position="42"/>
        <end position="56"/>
    </location>
</feature>
<proteinExistence type="predicted"/>
<evidence type="ECO:0000259" key="3">
    <source>
        <dbReference type="Pfam" id="PF13005"/>
    </source>
</evidence>
<dbReference type="InterPro" id="IPR024474">
    <property type="entry name" value="Znf_dom_IS66"/>
</dbReference>
<protein>
    <submittedName>
        <fullName evidence="5">IS66 family transposase</fullName>
    </submittedName>
</protein>
<evidence type="ECO:0000313" key="6">
    <source>
        <dbReference type="Proteomes" id="UP000521868"/>
    </source>
</evidence>
<dbReference type="NCBIfam" id="NF033517">
    <property type="entry name" value="transpos_IS66"/>
    <property type="match status" value="1"/>
</dbReference>
<dbReference type="InterPro" id="IPR039552">
    <property type="entry name" value="IS66_C"/>
</dbReference>
<dbReference type="Pfam" id="PF03050">
    <property type="entry name" value="DDE_Tnp_IS66"/>
    <property type="match status" value="1"/>
</dbReference>
<keyword evidence="6" id="KW-1185">Reference proteome</keyword>
<dbReference type="InterPro" id="IPR004291">
    <property type="entry name" value="Transposase_IS66_central"/>
</dbReference>
<feature type="region of interest" description="Disordered" evidence="1">
    <location>
        <begin position="25"/>
        <end position="130"/>
    </location>
</feature>
<dbReference type="PANTHER" id="PTHR33678:SF1">
    <property type="entry name" value="BLL1576 PROTEIN"/>
    <property type="match status" value="1"/>
</dbReference>
<sequence>MRERLTVQLLLLRCARGGIVGPRGIHRAARKQCRPQRGGAARAREAQDRAPDDRQAQDGAGVPAADEVRQHQRAARSRASAARWHRAATAEPEQQPASNVADLDEQRRKKRAAGGKRAGYRELPDHLPRRTVVHQPEAGCSCEQCGGGMREICQDVSEVLDYEPGSFHVVRHVRPKLACGGCDKIFQAAAPSRPIERGLPGAGLLAHVLVSKYSDHTPLYRQSQIFAREGVDLPRSTLADWVGQAARLLTPVADAIGRYVRAADKIHADDTPVRVLGGAGSSAKTGRLWVYVRDDRPSADVAPPAVWFQFSPNRRGEHPTRHLKDFNGILQADAFAGFHQLYDSGRVVEAACWSHARRKAWDIHERQHRLPGTLAHQALVRMGRLFAIEAEIRGKPPDERRRQRQLRTRPLLQELRQWMEFTLAQVSAKSPMAGAIGYTMANWSALTRFVDDGRIEAHNNAAERALRAVAIGRKNYLHLGSEGGGASAAVIYTLIGSAKLNGVEPLRYLRHVLERVADHPINRVDELLPWAVAAALDTGADQRLAA</sequence>
<dbReference type="PANTHER" id="PTHR33678">
    <property type="entry name" value="BLL1576 PROTEIN"/>
    <property type="match status" value="1"/>
</dbReference>
<dbReference type="InterPro" id="IPR052344">
    <property type="entry name" value="Transposase-related"/>
</dbReference>
<dbReference type="Pfam" id="PF13817">
    <property type="entry name" value="DDE_Tnp_IS66_C"/>
    <property type="match status" value="1"/>
</dbReference>
<feature type="domain" description="Transposase IS66 zinc-finger binding" evidence="3">
    <location>
        <begin position="140"/>
        <end position="183"/>
    </location>
</feature>
<dbReference type="Pfam" id="PF13005">
    <property type="entry name" value="zf-IS66"/>
    <property type="match status" value="1"/>
</dbReference>
<feature type="compositionally biased region" description="Basic and acidic residues" evidence="1">
    <location>
        <begin position="119"/>
        <end position="128"/>
    </location>
</feature>
<feature type="compositionally biased region" description="Basic residues" evidence="1">
    <location>
        <begin position="25"/>
        <end position="34"/>
    </location>
</feature>
<dbReference type="AlphaFoldDB" id="A0A7X6DKJ6"/>
<evidence type="ECO:0000313" key="5">
    <source>
        <dbReference type="EMBL" id="NKE68879.1"/>
    </source>
</evidence>
<reference evidence="5 6" key="1">
    <citation type="journal article" date="2020" name="Nature">
        <title>Bacterial chemolithoautotrophy via manganese oxidation.</title>
        <authorList>
            <person name="Yu H."/>
            <person name="Leadbetter J.R."/>
        </authorList>
    </citation>
    <scope>NUCLEOTIDE SEQUENCE [LARGE SCALE GENOMIC DNA]</scope>
    <source>
        <strain evidence="5 6">RBP-1</strain>
    </source>
</reference>
<comment type="caution">
    <text evidence="5">The sequence shown here is derived from an EMBL/GenBank/DDBJ whole genome shotgun (WGS) entry which is preliminary data.</text>
</comment>
<accession>A0A7X6DKJ6</accession>
<name>A0A7X6DKJ6_9BURK</name>
<feature type="domain" description="Transposase IS66 central" evidence="2">
    <location>
        <begin position="197"/>
        <end position="485"/>
    </location>
</feature>
<evidence type="ECO:0000256" key="1">
    <source>
        <dbReference type="SAM" id="MobiDB-lite"/>
    </source>
</evidence>
<dbReference type="EMBL" id="VTOX01000013">
    <property type="protein sequence ID" value="NKE68879.1"/>
    <property type="molecule type" value="Genomic_DNA"/>
</dbReference>